<name>A0ABU2JCV4_9ACTN</name>
<evidence type="ECO:0000313" key="2">
    <source>
        <dbReference type="Proteomes" id="UP001183176"/>
    </source>
</evidence>
<comment type="caution">
    <text evidence="1">The sequence shown here is derived from an EMBL/GenBank/DDBJ whole genome shotgun (WGS) entry which is preliminary data.</text>
</comment>
<gene>
    <name evidence="1" type="ORF">RM423_12930</name>
</gene>
<dbReference type="EMBL" id="JAVREH010000016">
    <property type="protein sequence ID" value="MDT0262294.1"/>
    <property type="molecule type" value="Genomic_DNA"/>
</dbReference>
<dbReference type="Proteomes" id="UP001183176">
    <property type="component" value="Unassembled WGS sequence"/>
</dbReference>
<accession>A0ABU2JCV4</accession>
<proteinExistence type="predicted"/>
<organism evidence="1 2">
    <name type="scientific">Jatrophihabitans lederbergiae</name>
    <dbReference type="NCBI Taxonomy" id="3075547"/>
    <lineage>
        <taxon>Bacteria</taxon>
        <taxon>Bacillati</taxon>
        <taxon>Actinomycetota</taxon>
        <taxon>Actinomycetes</taxon>
        <taxon>Jatrophihabitantales</taxon>
        <taxon>Jatrophihabitantaceae</taxon>
        <taxon>Jatrophihabitans</taxon>
    </lineage>
</organism>
<dbReference type="RefSeq" id="WP_311423445.1">
    <property type="nucleotide sequence ID" value="NZ_JAVREH010000016.1"/>
</dbReference>
<reference evidence="2" key="1">
    <citation type="submission" date="2023-07" db="EMBL/GenBank/DDBJ databases">
        <title>30 novel species of actinomycetes from the DSMZ collection.</title>
        <authorList>
            <person name="Nouioui I."/>
        </authorList>
    </citation>
    <scope>NUCLEOTIDE SEQUENCE [LARGE SCALE GENOMIC DNA]</scope>
    <source>
        <strain evidence="2">DSM 44399</strain>
    </source>
</reference>
<sequence>MTITTNVEHLTRTPLGVRRGFTSEQPQREEILAAVERMAWTDNPTLVPYLDGPAVRAIVAAVFHRRHDQIQVVGIAQLNGARQLIGLADNRGGRSYVLDLDAEVIHVLAEVPHVPNHARHSRVA</sequence>
<evidence type="ECO:0000313" key="1">
    <source>
        <dbReference type="EMBL" id="MDT0262294.1"/>
    </source>
</evidence>
<keyword evidence="2" id="KW-1185">Reference proteome</keyword>
<protein>
    <submittedName>
        <fullName evidence="1">Uncharacterized protein</fullName>
    </submittedName>
</protein>